<evidence type="ECO:0000256" key="5">
    <source>
        <dbReference type="ARBA" id="ARBA00022982"/>
    </source>
</evidence>
<feature type="binding site" evidence="6">
    <location>
        <begin position="263"/>
        <end position="267"/>
    </location>
    <ligand>
        <name>FAD</name>
        <dbReference type="ChEBI" id="CHEBI:57692"/>
    </ligand>
</feature>
<evidence type="ECO:0000256" key="4">
    <source>
        <dbReference type="ARBA" id="ARBA00022827"/>
    </source>
</evidence>
<comment type="cofactor">
    <cofactor evidence="6">
        <name>FAD</name>
        <dbReference type="ChEBI" id="CHEBI:57692"/>
    </cofactor>
    <text evidence="6">Binds 1 FAD per dimer.</text>
</comment>
<evidence type="ECO:0000313" key="8">
    <source>
        <dbReference type="EMBL" id="MBC8432487.1"/>
    </source>
</evidence>
<comment type="caution">
    <text evidence="8">The sequence shown here is derived from an EMBL/GenBank/DDBJ whole genome shotgun (WGS) entry which is preliminary data.</text>
</comment>
<accession>A0A8J6TT92</accession>
<dbReference type="InterPro" id="IPR014730">
    <property type="entry name" value="ETF_a/b_N"/>
</dbReference>
<dbReference type="Gene3D" id="3.40.50.620">
    <property type="entry name" value="HUPs"/>
    <property type="match status" value="1"/>
</dbReference>
<evidence type="ECO:0000256" key="1">
    <source>
        <dbReference type="ARBA" id="ARBA00005817"/>
    </source>
</evidence>
<keyword evidence="3" id="KW-0285">Flavoprotein</keyword>
<feature type="binding site" evidence="6">
    <location>
        <begin position="249"/>
        <end position="250"/>
    </location>
    <ligand>
        <name>FAD</name>
        <dbReference type="ChEBI" id="CHEBI:57692"/>
    </ligand>
</feature>
<dbReference type="PIRSF" id="PIRSF000089">
    <property type="entry name" value="Electra_flavoP_a"/>
    <property type="match status" value="1"/>
</dbReference>
<dbReference type="EMBL" id="JACNIG010000226">
    <property type="protein sequence ID" value="MBC8432487.1"/>
    <property type="molecule type" value="Genomic_DNA"/>
</dbReference>
<keyword evidence="2" id="KW-0813">Transport</keyword>
<dbReference type="InterPro" id="IPR014729">
    <property type="entry name" value="Rossmann-like_a/b/a_fold"/>
</dbReference>
<dbReference type="InterPro" id="IPR018206">
    <property type="entry name" value="ETF_asu_C_CS"/>
</dbReference>
<sequence>MENGVWVFIENDSGTIADVSLELLWKGRELADQLGCELGCFIVGHGVSGAASDLIAYGADMVCVADHAQLAHYLTLPYTRIAVELIKEYRPGILLIGATTTGRDLAPRIASHMRTGLTADCTDLQIGEYKFGKKIWKELLLQIRPAFGGNVIATIVTPETKPQMATVREGVFRQPEADPARKGTVVELNPTLTEKDLIFKIVERVKAEKKVNLKSARIIVAGGMGVGSKDNFELVRELARVLGGEVGATRAAVDAGFVDHERQIGQTGVTVRPNLYVACGISGAIQHRAGMQESSRIIAINTDSDAPIFSVAHYGITGDLNEVIPRMIKAYKEKD</sequence>
<dbReference type="AlphaFoldDB" id="A0A8J6TT92"/>
<dbReference type="GO" id="GO:0009055">
    <property type="term" value="F:electron transfer activity"/>
    <property type="evidence" value="ECO:0007669"/>
    <property type="project" value="InterPro"/>
</dbReference>
<keyword evidence="5" id="KW-0249">Electron transport</keyword>
<reference evidence="8 9" key="1">
    <citation type="submission" date="2020-08" db="EMBL/GenBank/DDBJ databases">
        <title>Bridging the membrane lipid divide: bacteria of the FCB group superphylum have the potential to synthesize archaeal ether lipids.</title>
        <authorList>
            <person name="Villanueva L."/>
            <person name="Von Meijenfeldt F.A.B."/>
            <person name="Westbye A.B."/>
            <person name="Yadav S."/>
            <person name="Hopmans E.C."/>
            <person name="Dutilh B.E."/>
            <person name="Sinninghe Damste J.S."/>
        </authorList>
    </citation>
    <scope>NUCLEOTIDE SEQUENCE [LARGE SCALE GENOMIC DNA]</scope>
    <source>
        <strain evidence="8">NIOZ-UU17</strain>
    </source>
</reference>
<dbReference type="PANTHER" id="PTHR43153">
    <property type="entry name" value="ELECTRON TRANSFER FLAVOPROTEIN ALPHA"/>
    <property type="match status" value="1"/>
</dbReference>
<dbReference type="SUPFAM" id="SSF52467">
    <property type="entry name" value="DHS-like NAD/FAD-binding domain"/>
    <property type="match status" value="1"/>
</dbReference>
<protein>
    <submittedName>
        <fullName evidence="8">Electron transfer flavoprotein subunit alpha/FixB family protein</fullName>
    </submittedName>
</protein>
<name>A0A8J6TT92_9BACT</name>
<dbReference type="PANTHER" id="PTHR43153:SF1">
    <property type="entry name" value="ELECTRON TRANSFER FLAVOPROTEIN SUBUNIT ALPHA, MITOCHONDRIAL"/>
    <property type="match status" value="1"/>
</dbReference>
<dbReference type="InterPro" id="IPR029035">
    <property type="entry name" value="DHS-like_NAD/FAD-binding_dom"/>
</dbReference>
<dbReference type="GO" id="GO:0033539">
    <property type="term" value="P:fatty acid beta-oxidation using acyl-CoA dehydrogenase"/>
    <property type="evidence" value="ECO:0007669"/>
    <property type="project" value="TreeGrafter"/>
</dbReference>
<dbReference type="GO" id="GO:0050660">
    <property type="term" value="F:flavin adenine dinucleotide binding"/>
    <property type="evidence" value="ECO:0007669"/>
    <property type="project" value="InterPro"/>
</dbReference>
<dbReference type="InterPro" id="IPR033947">
    <property type="entry name" value="ETF_alpha_N"/>
</dbReference>
<dbReference type="CDD" id="cd01715">
    <property type="entry name" value="ETF_alpha"/>
    <property type="match status" value="1"/>
</dbReference>
<dbReference type="InterPro" id="IPR001308">
    <property type="entry name" value="ETF_a/FixB"/>
</dbReference>
<keyword evidence="4 6" id="KW-0274">FAD</keyword>
<gene>
    <name evidence="8" type="ORF">H8D96_11270</name>
</gene>
<feature type="domain" description="Electron transfer flavoprotein alpha/beta-subunit N-terminal" evidence="7">
    <location>
        <begin position="5"/>
        <end position="201"/>
    </location>
</feature>
<feature type="binding site" evidence="6">
    <location>
        <position position="301"/>
    </location>
    <ligand>
        <name>FAD</name>
        <dbReference type="ChEBI" id="CHEBI:57692"/>
    </ligand>
</feature>
<dbReference type="SMART" id="SM00893">
    <property type="entry name" value="ETF"/>
    <property type="match status" value="1"/>
</dbReference>
<evidence type="ECO:0000259" key="7">
    <source>
        <dbReference type="SMART" id="SM00893"/>
    </source>
</evidence>
<comment type="similarity">
    <text evidence="1">Belongs to the ETF alpha-subunit/FixB family.</text>
</comment>
<organism evidence="8 9">
    <name type="scientific">Candidatus Desulfatibia vada</name>
    <dbReference type="NCBI Taxonomy" id="2841696"/>
    <lineage>
        <taxon>Bacteria</taxon>
        <taxon>Pseudomonadati</taxon>
        <taxon>Thermodesulfobacteriota</taxon>
        <taxon>Desulfobacteria</taxon>
        <taxon>Desulfobacterales</taxon>
        <taxon>Desulfobacterales incertae sedis</taxon>
        <taxon>Candidatus Desulfatibia</taxon>
    </lineage>
</organism>
<evidence type="ECO:0000256" key="2">
    <source>
        <dbReference type="ARBA" id="ARBA00022448"/>
    </source>
</evidence>
<dbReference type="InterPro" id="IPR014731">
    <property type="entry name" value="ETF_asu_C"/>
</dbReference>
<dbReference type="SUPFAM" id="SSF52402">
    <property type="entry name" value="Adenine nucleotide alpha hydrolases-like"/>
    <property type="match status" value="1"/>
</dbReference>
<dbReference type="Gene3D" id="3.40.50.1220">
    <property type="entry name" value="TPP-binding domain"/>
    <property type="match status" value="1"/>
</dbReference>
<dbReference type="Pfam" id="PF01012">
    <property type="entry name" value="ETF"/>
    <property type="match status" value="1"/>
</dbReference>
<evidence type="ECO:0000313" key="9">
    <source>
        <dbReference type="Proteomes" id="UP000605201"/>
    </source>
</evidence>
<feature type="binding site" evidence="6">
    <location>
        <begin position="280"/>
        <end position="287"/>
    </location>
    <ligand>
        <name>FAD</name>
        <dbReference type="ChEBI" id="CHEBI:57692"/>
    </ligand>
</feature>
<evidence type="ECO:0000256" key="3">
    <source>
        <dbReference type="ARBA" id="ARBA00022630"/>
    </source>
</evidence>
<proteinExistence type="inferred from homology"/>
<evidence type="ECO:0000256" key="6">
    <source>
        <dbReference type="PIRSR" id="PIRSR000089-1"/>
    </source>
</evidence>
<dbReference type="Proteomes" id="UP000605201">
    <property type="component" value="Unassembled WGS sequence"/>
</dbReference>
<dbReference type="Pfam" id="PF00766">
    <property type="entry name" value="ETF_alpha"/>
    <property type="match status" value="1"/>
</dbReference>
<dbReference type="PROSITE" id="PS00696">
    <property type="entry name" value="ETF_ALPHA"/>
    <property type="match status" value="1"/>
</dbReference>